<reference evidence="2 3" key="1">
    <citation type="submission" date="2024-01" db="EMBL/GenBank/DDBJ databases">
        <title>A draft genome for the cacao thread blight pathogen Marasmiellus scandens.</title>
        <authorList>
            <person name="Baruah I.K."/>
            <person name="Leung J."/>
            <person name="Bukari Y."/>
            <person name="Amoako-Attah I."/>
            <person name="Meinhardt L.W."/>
            <person name="Bailey B.A."/>
            <person name="Cohen S.P."/>
        </authorList>
    </citation>
    <scope>NUCLEOTIDE SEQUENCE [LARGE SCALE GENOMIC DNA]</scope>
    <source>
        <strain evidence="2 3">GH-19</strain>
    </source>
</reference>
<name>A0ABR1JDF3_9AGAR</name>
<evidence type="ECO:0000313" key="2">
    <source>
        <dbReference type="EMBL" id="KAK7458802.1"/>
    </source>
</evidence>
<sequence>MAPLDSESDSDYELSPMDKNLPPERSLTPMDLESQSEGELFSSRSSSKEIPELANSSSSRQRQVQKGKKKTRKTNCVNRSPFRHSRDKPPSGPYSKPKDEPLATTRVPRSSYGRARNRISKYSLPSGNLDTTRHVEDACAVGNTIVLAYTHAPVQLSYIPISHNKRPNLVDLEHTPHQTVESQTNVKHRPPKLSRCLAPGPDPLKDVLTAGYDRSLRKWALKWF</sequence>
<accession>A0ABR1JDF3</accession>
<proteinExistence type="predicted"/>
<gene>
    <name evidence="2" type="ORF">VKT23_009808</name>
</gene>
<feature type="compositionally biased region" description="Acidic residues" evidence="1">
    <location>
        <begin position="1"/>
        <end position="12"/>
    </location>
</feature>
<comment type="caution">
    <text evidence="2">The sequence shown here is derived from an EMBL/GenBank/DDBJ whole genome shotgun (WGS) entry which is preliminary data.</text>
</comment>
<protein>
    <submittedName>
        <fullName evidence="2">Uncharacterized protein</fullName>
    </submittedName>
</protein>
<keyword evidence="3" id="KW-1185">Reference proteome</keyword>
<organism evidence="2 3">
    <name type="scientific">Marasmiellus scandens</name>
    <dbReference type="NCBI Taxonomy" id="2682957"/>
    <lineage>
        <taxon>Eukaryota</taxon>
        <taxon>Fungi</taxon>
        <taxon>Dikarya</taxon>
        <taxon>Basidiomycota</taxon>
        <taxon>Agaricomycotina</taxon>
        <taxon>Agaricomycetes</taxon>
        <taxon>Agaricomycetidae</taxon>
        <taxon>Agaricales</taxon>
        <taxon>Marasmiineae</taxon>
        <taxon>Omphalotaceae</taxon>
        <taxon>Marasmiellus</taxon>
    </lineage>
</organism>
<feature type="compositionally biased region" description="Basic residues" evidence="1">
    <location>
        <begin position="63"/>
        <end position="73"/>
    </location>
</feature>
<feature type="region of interest" description="Disordered" evidence="1">
    <location>
        <begin position="1"/>
        <end position="124"/>
    </location>
</feature>
<evidence type="ECO:0000256" key="1">
    <source>
        <dbReference type="SAM" id="MobiDB-lite"/>
    </source>
</evidence>
<evidence type="ECO:0000313" key="3">
    <source>
        <dbReference type="Proteomes" id="UP001498398"/>
    </source>
</evidence>
<dbReference type="Proteomes" id="UP001498398">
    <property type="component" value="Unassembled WGS sequence"/>
</dbReference>
<feature type="compositionally biased region" description="Low complexity" evidence="1">
    <location>
        <begin position="35"/>
        <end position="45"/>
    </location>
</feature>
<dbReference type="EMBL" id="JBANRG010000017">
    <property type="protein sequence ID" value="KAK7458802.1"/>
    <property type="molecule type" value="Genomic_DNA"/>
</dbReference>